<sequence>MQKPADHAAILGRYSNTCIIGAGVIGASWAALFLAHGLKVVVNDPQPDIENVVRTMLTKAGLTLKELGLPHEGLEKNLRFEPDLERAMAGIDLVQENGPENPEWKQKLWARVEPLVPKHALLLSSSSARPATEQAKLMKDGSRMLVGHPFNPPHLIPLVEVVPGEPTAPEAIADAVAFYEALGKVPRVLKKEIQGFVANRLQRAIMRESCYLVQEGVVTVDELDDIVTSSIGLRWAVNGPFSSFHMGGGPKGLESFFQHLGKNMANSFKVIPQVELDEKLQQRIIDQAAASFGKTPIPQMERMRDDSQLAILHALAAISTRNEGQA</sequence>
<feature type="domain" description="3-hydroxyacyl-CoA dehydrogenase C-terminal" evidence="3">
    <location>
        <begin position="195"/>
        <end position="274"/>
    </location>
</feature>
<name>A0A7C9VQF9_9BRAD</name>
<dbReference type="Pfam" id="PF00725">
    <property type="entry name" value="3HCDH"/>
    <property type="match status" value="1"/>
</dbReference>
<evidence type="ECO:0000313" key="6">
    <source>
        <dbReference type="Proteomes" id="UP000480266"/>
    </source>
</evidence>
<dbReference type="Gene3D" id="1.10.1040.10">
    <property type="entry name" value="N-(1-d-carboxylethyl)-l-norvaline Dehydrogenase, domain 2"/>
    <property type="match status" value="1"/>
</dbReference>
<dbReference type="Proteomes" id="UP000480266">
    <property type="component" value="Unassembled WGS sequence"/>
</dbReference>
<dbReference type="GO" id="GO:0070403">
    <property type="term" value="F:NAD+ binding"/>
    <property type="evidence" value="ECO:0007669"/>
    <property type="project" value="InterPro"/>
</dbReference>
<evidence type="ECO:0000259" key="4">
    <source>
        <dbReference type="Pfam" id="PF02737"/>
    </source>
</evidence>
<dbReference type="AlphaFoldDB" id="A0A7C9VQF9"/>
<dbReference type="EMBL" id="JAAMRR010001523">
    <property type="protein sequence ID" value="NGX99235.1"/>
    <property type="molecule type" value="Genomic_DNA"/>
</dbReference>
<feature type="domain" description="3-hydroxyacyl-CoA dehydrogenase NAD binding" evidence="4">
    <location>
        <begin position="18"/>
        <end position="190"/>
    </location>
</feature>
<dbReference type="GO" id="GO:0016616">
    <property type="term" value="F:oxidoreductase activity, acting on the CH-OH group of donors, NAD or NADP as acceptor"/>
    <property type="evidence" value="ECO:0007669"/>
    <property type="project" value="InterPro"/>
</dbReference>
<accession>A0A7C9VQF9</accession>
<dbReference type="PANTHER" id="PTHR48075:SF5">
    <property type="entry name" value="3-HYDROXYBUTYRYL-COA DEHYDROGENASE"/>
    <property type="match status" value="1"/>
</dbReference>
<evidence type="ECO:0000313" key="5">
    <source>
        <dbReference type="EMBL" id="NGX99235.1"/>
    </source>
</evidence>
<dbReference type="PANTHER" id="PTHR48075">
    <property type="entry name" value="3-HYDROXYACYL-COA DEHYDROGENASE FAMILY PROTEIN"/>
    <property type="match status" value="1"/>
</dbReference>
<dbReference type="InterPro" id="IPR006180">
    <property type="entry name" value="3-OHacyl-CoA_DH_CS"/>
</dbReference>
<organism evidence="5 6">
    <name type="scientific">Candidatus Afipia apatlaquensis</name>
    <dbReference type="NCBI Taxonomy" id="2712852"/>
    <lineage>
        <taxon>Bacteria</taxon>
        <taxon>Pseudomonadati</taxon>
        <taxon>Pseudomonadota</taxon>
        <taxon>Alphaproteobacteria</taxon>
        <taxon>Hyphomicrobiales</taxon>
        <taxon>Nitrobacteraceae</taxon>
        <taxon>Afipia</taxon>
    </lineage>
</organism>
<dbReference type="InterPro" id="IPR006176">
    <property type="entry name" value="3-OHacyl-CoA_DH_NAD-bd"/>
</dbReference>
<reference evidence="5" key="1">
    <citation type="submission" date="2020-02" db="EMBL/GenBank/DDBJ databases">
        <title>Draft genome sequence of Candidatus Afipia apatlaquensis IBT-C3, a potential strain for decolorization of textile dyes.</title>
        <authorList>
            <person name="Sanchez-Reyes A."/>
            <person name="Breton-Deval L."/>
            <person name="Mangelson H."/>
            <person name="Sanchez-Flores A."/>
        </authorList>
    </citation>
    <scope>NUCLEOTIDE SEQUENCE [LARGE SCALE GENOMIC DNA]</scope>
    <source>
        <strain evidence="5">IBT-C3</strain>
    </source>
</reference>
<evidence type="ECO:0000256" key="1">
    <source>
        <dbReference type="ARBA" id="ARBA00009463"/>
    </source>
</evidence>
<dbReference type="InterPro" id="IPR006108">
    <property type="entry name" value="3HC_DH_C"/>
</dbReference>
<keyword evidence="2" id="KW-0560">Oxidoreductase</keyword>
<dbReference type="SUPFAM" id="SSF51735">
    <property type="entry name" value="NAD(P)-binding Rossmann-fold domains"/>
    <property type="match status" value="1"/>
</dbReference>
<keyword evidence="6" id="KW-1185">Reference proteome</keyword>
<gene>
    <name evidence="5" type="ORF">G4V63_29770</name>
</gene>
<dbReference type="PROSITE" id="PS00067">
    <property type="entry name" value="3HCDH"/>
    <property type="match status" value="1"/>
</dbReference>
<dbReference type="InterPro" id="IPR008927">
    <property type="entry name" value="6-PGluconate_DH-like_C_sf"/>
</dbReference>
<evidence type="ECO:0000259" key="3">
    <source>
        <dbReference type="Pfam" id="PF00725"/>
    </source>
</evidence>
<dbReference type="GO" id="GO:0006631">
    <property type="term" value="P:fatty acid metabolic process"/>
    <property type="evidence" value="ECO:0007669"/>
    <property type="project" value="InterPro"/>
</dbReference>
<dbReference type="Gene3D" id="3.40.50.720">
    <property type="entry name" value="NAD(P)-binding Rossmann-like Domain"/>
    <property type="match status" value="1"/>
</dbReference>
<dbReference type="SUPFAM" id="SSF48179">
    <property type="entry name" value="6-phosphogluconate dehydrogenase C-terminal domain-like"/>
    <property type="match status" value="1"/>
</dbReference>
<comment type="caution">
    <text evidence="5">The sequence shown here is derived from an EMBL/GenBank/DDBJ whole genome shotgun (WGS) entry which is preliminary data.</text>
</comment>
<proteinExistence type="inferred from homology"/>
<dbReference type="InterPro" id="IPR036291">
    <property type="entry name" value="NAD(P)-bd_dom_sf"/>
</dbReference>
<dbReference type="Pfam" id="PF02737">
    <property type="entry name" value="3HCDH_N"/>
    <property type="match status" value="1"/>
</dbReference>
<protein>
    <submittedName>
        <fullName evidence="5">Hydroxylacyl-CoA dehydrogenase</fullName>
    </submittedName>
</protein>
<evidence type="ECO:0000256" key="2">
    <source>
        <dbReference type="ARBA" id="ARBA00023002"/>
    </source>
</evidence>
<comment type="similarity">
    <text evidence="1">Belongs to the 3-hydroxyacyl-CoA dehydrogenase family.</text>
</comment>
<dbReference type="InterPro" id="IPR013328">
    <property type="entry name" value="6PGD_dom2"/>
</dbReference>